<accession>A0A6J4QA73</accession>
<name>A0A6J4QA73_9ACTN</name>
<gene>
    <name evidence="2" type="ORF">AVDCRST_MAG35-2851</name>
</gene>
<reference evidence="2" key="1">
    <citation type="submission" date="2020-02" db="EMBL/GenBank/DDBJ databases">
        <authorList>
            <person name="Meier V. D."/>
        </authorList>
    </citation>
    <scope>NUCLEOTIDE SEQUENCE</scope>
    <source>
        <strain evidence="2">AVDCRST_MAG35</strain>
    </source>
</reference>
<dbReference type="AlphaFoldDB" id="A0A6J4QA73"/>
<evidence type="ECO:0000256" key="1">
    <source>
        <dbReference type="SAM" id="MobiDB-lite"/>
    </source>
</evidence>
<evidence type="ECO:0000313" key="2">
    <source>
        <dbReference type="EMBL" id="CAA9434929.1"/>
    </source>
</evidence>
<proteinExistence type="predicted"/>
<sequence>MNASVVGLGSTIGASLVLDALGDGAAAASGSAEHPATPTTTSTAATTARTPRTGRR</sequence>
<organism evidence="2">
    <name type="scientific">uncultured Quadrisphaera sp</name>
    <dbReference type="NCBI Taxonomy" id="904978"/>
    <lineage>
        <taxon>Bacteria</taxon>
        <taxon>Bacillati</taxon>
        <taxon>Actinomycetota</taxon>
        <taxon>Actinomycetes</taxon>
        <taxon>Kineosporiales</taxon>
        <taxon>Kineosporiaceae</taxon>
        <taxon>Quadrisphaera</taxon>
        <taxon>environmental samples</taxon>
    </lineage>
</organism>
<dbReference type="EMBL" id="CADCUY010000559">
    <property type="protein sequence ID" value="CAA9434929.1"/>
    <property type="molecule type" value="Genomic_DNA"/>
</dbReference>
<protein>
    <submittedName>
        <fullName evidence="2">Uncharacterized protein</fullName>
    </submittedName>
</protein>
<feature type="region of interest" description="Disordered" evidence="1">
    <location>
        <begin position="24"/>
        <end position="56"/>
    </location>
</feature>